<proteinExistence type="predicted"/>
<dbReference type="AlphaFoldDB" id="A0A0G0UTF6"/>
<dbReference type="EMBL" id="LCAO01000005">
    <property type="protein sequence ID" value="KKR92039.1"/>
    <property type="molecule type" value="Genomic_DNA"/>
</dbReference>
<dbReference type="Proteomes" id="UP000034676">
    <property type="component" value="Unassembled WGS sequence"/>
</dbReference>
<sequence length="207" mass="24265">MLVFIDDSGDPGFKTQHGSSPVFVIALILFDDTLEAEKTSLSIKELRRKLRVSDYYEFKFNKTDKKFKNSFFEAVCPHKFKIRAIVVKKEDVYSLRLQNYKENFYNYIIMQVLKHNGGTIKKAKLKFDKRGEKTLRDQLRVYLSLQLDNKHKKIFTDLKFVDSRQNTLIQLADMVAGAIYANYSGKDKKYLALLQKAGRIEDIWPFK</sequence>
<accession>A0A0G0UTF6</accession>
<reference evidence="1 2" key="1">
    <citation type="journal article" date="2015" name="Nature">
        <title>rRNA introns, odd ribosomes, and small enigmatic genomes across a large radiation of phyla.</title>
        <authorList>
            <person name="Brown C.T."/>
            <person name="Hug L.A."/>
            <person name="Thomas B.C."/>
            <person name="Sharon I."/>
            <person name="Castelle C.J."/>
            <person name="Singh A."/>
            <person name="Wilkins M.J."/>
            <person name="Williams K.H."/>
            <person name="Banfield J.F."/>
        </authorList>
    </citation>
    <scope>NUCLEOTIDE SEQUENCE [LARGE SCALE GENOMIC DNA]</scope>
</reference>
<organism evidence="1 2">
    <name type="scientific">Candidatus Woesebacteria bacterium GW2011_GWA1_41_13b</name>
    <dbReference type="NCBI Taxonomy" id="1618555"/>
    <lineage>
        <taxon>Bacteria</taxon>
        <taxon>Candidatus Woeseibacteriota</taxon>
    </lineage>
</organism>
<name>A0A0G0UTF6_9BACT</name>
<comment type="caution">
    <text evidence="1">The sequence shown here is derived from an EMBL/GenBank/DDBJ whole genome shotgun (WGS) entry which is preliminary data.</text>
</comment>
<evidence type="ECO:0000313" key="1">
    <source>
        <dbReference type="EMBL" id="KKR92039.1"/>
    </source>
</evidence>
<dbReference type="InterPro" id="IPR024524">
    <property type="entry name" value="DUF3800"/>
</dbReference>
<protein>
    <recommendedName>
        <fullName evidence="3">DUF3800 domain-containing protein</fullName>
    </recommendedName>
</protein>
<evidence type="ECO:0008006" key="3">
    <source>
        <dbReference type="Google" id="ProtNLM"/>
    </source>
</evidence>
<dbReference type="Pfam" id="PF12686">
    <property type="entry name" value="DUF3800"/>
    <property type="match status" value="1"/>
</dbReference>
<gene>
    <name evidence="1" type="ORF">UU42_C0005G0002</name>
</gene>
<evidence type="ECO:0000313" key="2">
    <source>
        <dbReference type="Proteomes" id="UP000034676"/>
    </source>
</evidence>